<feature type="domain" description="PDZ" evidence="4">
    <location>
        <begin position="109"/>
        <end position="210"/>
    </location>
</feature>
<dbReference type="InterPro" id="IPR052122">
    <property type="entry name" value="Intracell_Traff_Signaling_Reg"/>
</dbReference>
<dbReference type="SUPFAM" id="SSF50156">
    <property type="entry name" value="PDZ domain-like"/>
    <property type="match status" value="1"/>
</dbReference>
<reference evidence="6" key="2">
    <citation type="submission" date="2020-10" db="UniProtKB">
        <authorList>
            <consortium name="WormBaseParasite"/>
        </authorList>
    </citation>
    <scope>IDENTIFICATION</scope>
</reference>
<sequence length="293" mass="32148">MFQFSINHARHSARKPPRSMSATATSLEAGPEPRPRRGSGLFRRCAHTMGKFLRVSKPSSSSDKCADSVDSGSVSPSACSSVIEQVLSPALLRDRQIRTAPSTSAFRRTVIIERPADGGSFGFTLQSVQVHKFSDPEGSLDGEPTIEESKNITFVSRVDENSGADSAGIQRGDVIVAIDGQVVVDFKHDELITMIQKKSKMRLIVVFEDMARKVELVAAYLDVEKKLESKKREICDVEEQERLILEGLSMLKVDDASSGFAEDCTLSEVASCSRLSVKSVESWSFDETSTQYC</sequence>
<name>A0A7E4W9E8_PANRE</name>
<organism evidence="5 6">
    <name type="scientific">Panagrellus redivivus</name>
    <name type="common">Microworm</name>
    <dbReference type="NCBI Taxonomy" id="6233"/>
    <lineage>
        <taxon>Eukaryota</taxon>
        <taxon>Metazoa</taxon>
        <taxon>Ecdysozoa</taxon>
        <taxon>Nematoda</taxon>
        <taxon>Chromadorea</taxon>
        <taxon>Rhabditida</taxon>
        <taxon>Tylenchina</taxon>
        <taxon>Panagrolaimomorpha</taxon>
        <taxon>Panagrolaimoidea</taxon>
        <taxon>Panagrolaimidae</taxon>
        <taxon>Panagrellus</taxon>
    </lineage>
</organism>
<dbReference type="SMART" id="SM00228">
    <property type="entry name" value="PDZ"/>
    <property type="match status" value="1"/>
</dbReference>
<dbReference type="Gene3D" id="2.30.42.10">
    <property type="match status" value="1"/>
</dbReference>
<keyword evidence="5" id="KW-1185">Reference proteome</keyword>
<protein>
    <submittedName>
        <fullName evidence="6">PDZ domain-containing protein</fullName>
    </submittedName>
</protein>
<evidence type="ECO:0000256" key="2">
    <source>
        <dbReference type="ARBA" id="ARBA00022490"/>
    </source>
</evidence>
<evidence type="ECO:0000313" key="6">
    <source>
        <dbReference type="WBParaSite" id="Pan_g8530.t1"/>
    </source>
</evidence>
<feature type="region of interest" description="Disordered" evidence="3">
    <location>
        <begin position="1"/>
        <end position="40"/>
    </location>
</feature>
<proteinExistence type="predicted"/>
<comment type="subcellular location">
    <subcellularLocation>
        <location evidence="1">Cytoplasm</location>
    </subcellularLocation>
</comment>
<dbReference type="PANTHER" id="PTHR15963:SF5">
    <property type="entry name" value="SHORT SPINDLE 6, ISOFORM A"/>
    <property type="match status" value="1"/>
</dbReference>
<evidence type="ECO:0000256" key="1">
    <source>
        <dbReference type="ARBA" id="ARBA00004496"/>
    </source>
</evidence>
<evidence type="ECO:0000256" key="3">
    <source>
        <dbReference type="SAM" id="MobiDB-lite"/>
    </source>
</evidence>
<dbReference type="Proteomes" id="UP000492821">
    <property type="component" value="Unassembled WGS sequence"/>
</dbReference>
<dbReference type="GO" id="GO:0005737">
    <property type="term" value="C:cytoplasm"/>
    <property type="evidence" value="ECO:0007669"/>
    <property type="project" value="UniProtKB-SubCell"/>
</dbReference>
<accession>A0A7E4W9E8</accession>
<reference evidence="5" key="1">
    <citation type="journal article" date="2013" name="Genetics">
        <title>The draft genome and transcriptome of Panagrellus redivivus are shaped by the harsh demands of a free-living lifestyle.</title>
        <authorList>
            <person name="Srinivasan J."/>
            <person name="Dillman A.R."/>
            <person name="Macchietto M.G."/>
            <person name="Heikkinen L."/>
            <person name="Lakso M."/>
            <person name="Fracchia K.M."/>
            <person name="Antoshechkin I."/>
            <person name="Mortazavi A."/>
            <person name="Wong G."/>
            <person name="Sternberg P.W."/>
        </authorList>
    </citation>
    <scope>NUCLEOTIDE SEQUENCE [LARGE SCALE GENOMIC DNA]</scope>
    <source>
        <strain evidence="5">MT8872</strain>
    </source>
</reference>
<dbReference type="PROSITE" id="PS50106">
    <property type="entry name" value="PDZ"/>
    <property type="match status" value="1"/>
</dbReference>
<dbReference type="InterPro" id="IPR036034">
    <property type="entry name" value="PDZ_sf"/>
</dbReference>
<dbReference type="Pfam" id="PF00595">
    <property type="entry name" value="PDZ"/>
    <property type="match status" value="1"/>
</dbReference>
<evidence type="ECO:0000259" key="4">
    <source>
        <dbReference type="PROSITE" id="PS50106"/>
    </source>
</evidence>
<keyword evidence="2" id="KW-0963">Cytoplasm</keyword>
<evidence type="ECO:0000313" key="5">
    <source>
        <dbReference type="Proteomes" id="UP000492821"/>
    </source>
</evidence>
<feature type="compositionally biased region" description="Basic residues" evidence="3">
    <location>
        <begin position="8"/>
        <end position="17"/>
    </location>
</feature>
<dbReference type="PANTHER" id="PTHR15963">
    <property type="entry name" value="GENERAL RECEPTOR FOR PHOSPHOINOSITIDES 1-ASSOCIATED SCAFFOLD PROTEIN-RELATED"/>
    <property type="match status" value="1"/>
</dbReference>
<dbReference type="WBParaSite" id="Pan_g8530.t1">
    <property type="protein sequence ID" value="Pan_g8530.t1"/>
    <property type="gene ID" value="Pan_g8530"/>
</dbReference>
<dbReference type="AlphaFoldDB" id="A0A7E4W9E8"/>
<dbReference type="InterPro" id="IPR001478">
    <property type="entry name" value="PDZ"/>
</dbReference>